<sequence length="168" mass="19404">MGDGEDISKNSVIRSEIGLSLHKTRELVTSWVGKSQDKLCFEGEKEGIDSEDDAVFSGRARKRLGLGANPQKRQDIELAKEKAQLRRKLSLFGRRRRENEDEKTEIYDDSDESESKSKYIEKISLLKQSKEHAGSDNEKRTTNSYFDIYFMGYLGHKGDRYWINECLN</sequence>
<dbReference type="Proteomes" id="UP000663699">
    <property type="component" value="Chromosome 10"/>
</dbReference>
<dbReference type="AlphaFoldDB" id="A0A899GC25"/>
<organism evidence="2 3">
    <name type="scientific">Pneumocystis wakefieldiae</name>
    <dbReference type="NCBI Taxonomy" id="38082"/>
    <lineage>
        <taxon>Eukaryota</taxon>
        <taxon>Fungi</taxon>
        <taxon>Dikarya</taxon>
        <taxon>Ascomycota</taxon>
        <taxon>Taphrinomycotina</taxon>
        <taxon>Pneumocystomycetes</taxon>
        <taxon>Pneumocystaceae</taxon>
        <taxon>Pneumocystis</taxon>
    </lineage>
</organism>
<feature type="compositionally biased region" description="Basic and acidic residues" evidence="1">
    <location>
        <begin position="97"/>
        <end position="106"/>
    </location>
</feature>
<gene>
    <name evidence="2" type="ORF">MERGE_000512</name>
</gene>
<keyword evidence="3" id="KW-1185">Reference proteome</keyword>
<evidence type="ECO:0000313" key="3">
    <source>
        <dbReference type="Proteomes" id="UP000663699"/>
    </source>
</evidence>
<name>A0A899GC25_9ASCO</name>
<evidence type="ECO:0000313" key="2">
    <source>
        <dbReference type="EMBL" id="QSL66137.1"/>
    </source>
</evidence>
<dbReference type="OrthoDB" id="10626675at2759"/>
<evidence type="ECO:0000256" key="1">
    <source>
        <dbReference type="SAM" id="MobiDB-lite"/>
    </source>
</evidence>
<feature type="region of interest" description="Disordered" evidence="1">
    <location>
        <begin position="94"/>
        <end position="116"/>
    </location>
</feature>
<dbReference type="EMBL" id="CP054541">
    <property type="protein sequence ID" value="QSL66137.1"/>
    <property type="molecule type" value="Genomic_DNA"/>
</dbReference>
<protein>
    <submittedName>
        <fullName evidence="2">Uncharacterized protein</fullName>
    </submittedName>
</protein>
<accession>A0A899GC25</accession>
<proteinExistence type="predicted"/>
<reference evidence="2" key="1">
    <citation type="submission" date="2020-06" db="EMBL/GenBank/DDBJ databases">
        <title>Genomes of multiple members of Pneumocystis genus reveal paths to human pathogen Pneumocystis jirovecii.</title>
        <authorList>
            <person name="Cisse O.H."/>
            <person name="Ma L."/>
            <person name="Dekker J."/>
            <person name="Khil P."/>
            <person name="Jo J."/>
            <person name="Brenchley J."/>
            <person name="Blair R."/>
            <person name="Pahar B."/>
            <person name="Chabe M."/>
            <person name="Van Rompay K.A."/>
            <person name="Keesler R."/>
            <person name="Sukura A."/>
            <person name="Hirsch V."/>
            <person name="Kutty G."/>
            <person name="Liu Y."/>
            <person name="Peng L."/>
            <person name="Chen J."/>
            <person name="Song J."/>
            <person name="Weissenbacher-Lang C."/>
            <person name="Xu J."/>
            <person name="Upham N.S."/>
            <person name="Stajich J.E."/>
            <person name="Cuomo C.A."/>
            <person name="Cushion M.T."/>
            <person name="Kovacs J.A."/>
        </authorList>
    </citation>
    <scope>NUCLEOTIDE SEQUENCE</scope>
    <source>
        <strain evidence="2">2A</strain>
    </source>
</reference>